<reference evidence="1 2" key="2">
    <citation type="journal article" date="2009" name="PLoS ONE">
        <title>The photosynthetic apparatus and its regulation in the aerobic gammaproteobacterium Congregibacter litoralis gen. nov., sp. nov.</title>
        <authorList>
            <person name="Spring S."/>
            <person name="Lunsdorf H."/>
            <person name="Fuchs B.M."/>
            <person name="Tindall B.J."/>
        </authorList>
    </citation>
    <scope>NUCLEOTIDE SEQUENCE [LARGE SCALE GENOMIC DNA]</scope>
    <source>
        <strain evidence="1">KT71</strain>
    </source>
</reference>
<dbReference type="STRING" id="314285.KT71_13465"/>
<organism evidence="1 2">
    <name type="scientific">Congregibacter litoralis KT71</name>
    <dbReference type="NCBI Taxonomy" id="314285"/>
    <lineage>
        <taxon>Bacteria</taxon>
        <taxon>Pseudomonadati</taxon>
        <taxon>Pseudomonadota</taxon>
        <taxon>Gammaproteobacteria</taxon>
        <taxon>Cellvibrionales</taxon>
        <taxon>Halieaceae</taxon>
        <taxon>Congregibacter</taxon>
    </lineage>
</organism>
<keyword evidence="2" id="KW-1185">Reference proteome</keyword>
<evidence type="ECO:0000313" key="2">
    <source>
        <dbReference type="Proteomes" id="UP000019205"/>
    </source>
</evidence>
<dbReference type="AlphaFoldDB" id="A4ACH0"/>
<reference evidence="1 2" key="1">
    <citation type="journal article" date="2007" name="Proc. Natl. Acad. Sci. U.S.A.">
        <title>Characterization of a marine gammaproteobacterium capable of aerobic anoxygenic photosynthesis.</title>
        <authorList>
            <person name="Fuchs B.M."/>
            <person name="Spring S."/>
            <person name="Teeling H."/>
            <person name="Quast C."/>
            <person name="Wulf J."/>
            <person name="Schattenhofer M."/>
            <person name="Yan S."/>
            <person name="Ferriera S."/>
            <person name="Johnson J."/>
            <person name="Glockner F.O."/>
            <person name="Amann R."/>
        </authorList>
    </citation>
    <scope>NUCLEOTIDE SEQUENCE [LARGE SCALE GENOMIC DNA]</scope>
    <source>
        <strain evidence="1">KT71</strain>
    </source>
</reference>
<proteinExistence type="predicted"/>
<dbReference type="HOGENOM" id="CLU_2116840_0_0_6"/>
<name>A4ACH0_9GAMM</name>
<accession>A4ACH0</accession>
<dbReference type="EMBL" id="AAOA02000001">
    <property type="protein sequence ID" value="EAQ96398.1"/>
    <property type="molecule type" value="Genomic_DNA"/>
</dbReference>
<comment type="caution">
    <text evidence="1">The sequence shown here is derived from an EMBL/GenBank/DDBJ whole genome shotgun (WGS) entry which is preliminary data.</text>
</comment>
<sequence length="114" mass="12882">MIPVTHRNISAALVTGFGKTQDGRDRLITEHLGSVLAFDPETHTVATVGLTVQMAQKLDNFYINEGSGFYPKWAGFKRMQKSQLVESYREYLDKLSEQQKAHGHFIGLDNEVVR</sequence>
<dbReference type="RefSeq" id="WP_008295127.1">
    <property type="nucleotide sequence ID" value="NZ_CM002299.1"/>
</dbReference>
<dbReference type="OrthoDB" id="9809781at2"/>
<protein>
    <submittedName>
        <fullName evidence="1">Uncharacterized protein</fullName>
    </submittedName>
</protein>
<gene>
    <name evidence="1" type="ORF">KT71_13465</name>
</gene>
<dbReference type="Proteomes" id="UP000019205">
    <property type="component" value="Chromosome"/>
</dbReference>
<evidence type="ECO:0000313" key="1">
    <source>
        <dbReference type="EMBL" id="EAQ96398.1"/>
    </source>
</evidence>